<dbReference type="AlphaFoldDB" id="A0A1X2IH60"/>
<accession>A0A1X2IH60</accession>
<dbReference type="PROSITE" id="PS51421">
    <property type="entry name" value="RAS"/>
    <property type="match status" value="1"/>
</dbReference>
<comment type="similarity">
    <text evidence="2">Belongs to the small GTPase superfamily. Rho family.</text>
</comment>
<dbReference type="InterPro" id="IPR005225">
    <property type="entry name" value="Small_GTP-bd"/>
</dbReference>
<evidence type="ECO:0000313" key="10">
    <source>
        <dbReference type="EMBL" id="ORZ16429.1"/>
    </source>
</evidence>
<keyword evidence="4" id="KW-0488">Methylation</keyword>
<dbReference type="STRING" id="90262.A0A1X2IH60"/>
<dbReference type="EMBL" id="MCGE01000011">
    <property type="protein sequence ID" value="ORZ16429.1"/>
    <property type="molecule type" value="Genomic_DNA"/>
</dbReference>
<evidence type="ECO:0000256" key="6">
    <source>
        <dbReference type="ARBA" id="ARBA00023134"/>
    </source>
</evidence>
<dbReference type="PROSITE" id="PS51419">
    <property type="entry name" value="RAB"/>
    <property type="match status" value="1"/>
</dbReference>
<dbReference type="GO" id="GO:0007264">
    <property type="term" value="P:small GTPase-mediated signal transduction"/>
    <property type="evidence" value="ECO:0007669"/>
    <property type="project" value="InterPro"/>
</dbReference>
<comment type="subcellular location">
    <subcellularLocation>
        <location evidence="1">Cell membrane</location>
        <topology evidence="1">Lipid-anchor</topology>
        <orientation evidence="1">Cytoplasmic side</orientation>
    </subcellularLocation>
</comment>
<dbReference type="FunFam" id="3.40.50.300:FF:000983">
    <property type="entry name" value="Rho family GTPase"/>
    <property type="match status" value="1"/>
</dbReference>
<dbReference type="SMART" id="SM00176">
    <property type="entry name" value="RAN"/>
    <property type="match status" value="1"/>
</dbReference>
<dbReference type="Gene3D" id="3.40.50.300">
    <property type="entry name" value="P-loop containing nucleotide triphosphate hydrolases"/>
    <property type="match status" value="1"/>
</dbReference>
<proteinExistence type="inferred from homology"/>
<name>A0A1X2IH60_9FUNG</name>
<reference evidence="10 11" key="1">
    <citation type="submission" date="2016-07" db="EMBL/GenBank/DDBJ databases">
        <title>Pervasive Adenine N6-methylation of Active Genes in Fungi.</title>
        <authorList>
            <consortium name="DOE Joint Genome Institute"/>
            <person name="Mondo S.J."/>
            <person name="Dannebaum R.O."/>
            <person name="Kuo R.C."/>
            <person name="Labutti K."/>
            <person name="Haridas S."/>
            <person name="Kuo A."/>
            <person name="Salamov A."/>
            <person name="Ahrendt S.R."/>
            <person name="Lipzen A."/>
            <person name="Sullivan W."/>
            <person name="Andreopoulos W.B."/>
            <person name="Clum A."/>
            <person name="Lindquist E."/>
            <person name="Daum C."/>
            <person name="Ramamoorthy G.K."/>
            <person name="Gryganskyi A."/>
            <person name="Culley D."/>
            <person name="Magnuson J.K."/>
            <person name="James T.Y."/>
            <person name="O'Malley M.A."/>
            <person name="Stajich J.E."/>
            <person name="Spatafora J.W."/>
            <person name="Visel A."/>
            <person name="Grigoriev I.V."/>
        </authorList>
    </citation>
    <scope>NUCLEOTIDE SEQUENCE [LARGE SCALE GENOMIC DNA]</scope>
    <source>
        <strain evidence="10 11">NRRL 1336</strain>
    </source>
</reference>
<gene>
    <name evidence="10" type="ORF">BCR42DRAFT_375015</name>
</gene>
<dbReference type="GO" id="GO:0005525">
    <property type="term" value="F:GTP binding"/>
    <property type="evidence" value="ECO:0007669"/>
    <property type="project" value="UniProtKB-KW"/>
</dbReference>
<dbReference type="Proteomes" id="UP000193560">
    <property type="component" value="Unassembled WGS sequence"/>
</dbReference>
<keyword evidence="9" id="KW-0636">Prenylation</keyword>
<evidence type="ECO:0000256" key="5">
    <source>
        <dbReference type="ARBA" id="ARBA00022741"/>
    </source>
</evidence>
<dbReference type="OrthoDB" id="8830751at2759"/>
<dbReference type="SUPFAM" id="SSF52540">
    <property type="entry name" value="P-loop containing nucleoside triphosphate hydrolases"/>
    <property type="match status" value="1"/>
</dbReference>
<organism evidence="10 11">
    <name type="scientific">Absidia repens</name>
    <dbReference type="NCBI Taxonomy" id="90262"/>
    <lineage>
        <taxon>Eukaryota</taxon>
        <taxon>Fungi</taxon>
        <taxon>Fungi incertae sedis</taxon>
        <taxon>Mucoromycota</taxon>
        <taxon>Mucoromycotina</taxon>
        <taxon>Mucoromycetes</taxon>
        <taxon>Mucorales</taxon>
        <taxon>Cunninghamellaceae</taxon>
        <taxon>Absidia</taxon>
    </lineage>
</organism>
<dbReference type="SMART" id="SM00174">
    <property type="entry name" value="RHO"/>
    <property type="match status" value="1"/>
</dbReference>
<dbReference type="InterPro" id="IPR003578">
    <property type="entry name" value="Small_GTPase_Rho"/>
</dbReference>
<dbReference type="SMART" id="SM00175">
    <property type="entry name" value="RAB"/>
    <property type="match status" value="1"/>
</dbReference>
<keyword evidence="5" id="KW-0547">Nucleotide-binding</keyword>
<dbReference type="PRINTS" id="PR00449">
    <property type="entry name" value="RASTRNSFRMNG"/>
</dbReference>
<keyword evidence="11" id="KW-1185">Reference proteome</keyword>
<dbReference type="NCBIfam" id="TIGR00231">
    <property type="entry name" value="small_GTP"/>
    <property type="match status" value="1"/>
</dbReference>
<evidence type="ECO:0000256" key="8">
    <source>
        <dbReference type="ARBA" id="ARBA00023288"/>
    </source>
</evidence>
<evidence type="ECO:0000256" key="2">
    <source>
        <dbReference type="ARBA" id="ARBA00010142"/>
    </source>
</evidence>
<evidence type="ECO:0000313" key="11">
    <source>
        <dbReference type="Proteomes" id="UP000193560"/>
    </source>
</evidence>
<dbReference type="InterPro" id="IPR001806">
    <property type="entry name" value="Small_GTPase"/>
</dbReference>
<keyword evidence="8" id="KW-0449">Lipoprotein</keyword>
<dbReference type="InterPro" id="IPR027417">
    <property type="entry name" value="P-loop_NTPase"/>
</dbReference>
<evidence type="ECO:0000256" key="1">
    <source>
        <dbReference type="ARBA" id="ARBA00004342"/>
    </source>
</evidence>
<dbReference type="SMART" id="SM00173">
    <property type="entry name" value="RAS"/>
    <property type="match status" value="1"/>
</dbReference>
<evidence type="ECO:0000256" key="9">
    <source>
        <dbReference type="ARBA" id="ARBA00023289"/>
    </source>
</evidence>
<dbReference type="GO" id="GO:0005886">
    <property type="term" value="C:plasma membrane"/>
    <property type="evidence" value="ECO:0007669"/>
    <property type="project" value="UniProtKB-SubCell"/>
</dbReference>
<comment type="caution">
    <text evidence="10">The sequence shown here is derived from an EMBL/GenBank/DDBJ whole genome shotgun (WGS) entry which is preliminary data.</text>
</comment>
<sequence>MTKIPRRKLVVVGDGHCGKTSLLVVYQKGAFPERYVPTVFENYIANVQLDNRTVELALWDTAGQEEYDRLRPLSYPEANVILICFAIDQHASFANVQHRWLPEVTHFCEDVPKLLVGTKSDLRDDNSNSVQFKATRKQLISFEEGERLGREIGAKYYECSAKQNQNVNEVISAATRSAMSGGIKHLHRKYCKVL</sequence>
<evidence type="ECO:0000256" key="3">
    <source>
        <dbReference type="ARBA" id="ARBA00022475"/>
    </source>
</evidence>
<protein>
    <submittedName>
        <fullName evidence="10">Rho type small GTPase</fullName>
    </submittedName>
</protein>
<dbReference type="GO" id="GO:0003924">
    <property type="term" value="F:GTPase activity"/>
    <property type="evidence" value="ECO:0007669"/>
    <property type="project" value="InterPro"/>
</dbReference>
<dbReference type="PANTHER" id="PTHR24072">
    <property type="entry name" value="RHO FAMILY GTPASE"/>
    <property type="match status" value="1"/>
</dbReference>
<dbReference type="PROSITE" id="PS51420">
    <property type="entry name" value="RHO"/>
    <property type="match status" value="1"/>
</dbReference>
<keyword evidence="7" id="KW-0472">Membrane</keyword>
<keyword evidence="3" id="KW-1003">Cell membrane</keyword>
<evidence type="ECO:0000256" key="4">
    <source>
        <dbReference type="ARBA" id="ARBA00022481"/>
    </source>
</evidence>
<dbReference type="Pfam" id="PF00071">
    <property type="entry name" value="Ras"/>
    <property type="match status" value="1"/>
</dbReference>
<keyword evidence="6" id="KW-0342">GTP-binding</keyword>
<evidence type="ECO:0000256" key="7">
    <source>
        <dbReference type="ARBA" id="ARBA00023136"/>
    </source>
</evidence>